<feature type="transmembrane region" description="Helical" evidence="2">
    <location>
        <begin position="123"/>
        <end position="144"/>
    </location>
</feature>
<accession>A0ABT0AHJ7</accession>
<evidence type="ECO:0000256" key="1">
    <source>
        <dbReference type="SAM" id="MobiDB-lite"/>
    </source>
</evidence>
<reference evidence="4" key="1">
    <citation type="submission" date="2022-03" db="EMBL/GenBank/DDBJ databases">
        <title>Identification of a novel bacterium isolated from mangrove sediments.</title>
        <authorList>
            <person name="Pan X."/>
        </authorList>
    </citation>
    <scope>NUCLEOTIDE SEQUENCE</scope>
    <source>
        <strain evidence="4">B2637</strain>
    </source>
</reference>
<dbReference type="Gene3D" id="3.30.70.1070">
    <property type="entry name" value="Sporulation related repeat"/>
    <property type="match status" value="1"/>
</dbReference>
<feature type="region of interest" description="Disordered" evidence="1">
    <location>
        <begin position="162"/>
        <end position="182"/>
    </location>
</feature>
<organism evidence="4 5">
    <name type="scientific">Novosphingobium mangrovi</name>
    <name type="common">ex Hu et al. 2023</name>
    <dbReference type="NCBI Taxonomy" id="2930094"/>
    <lineage>
        <taxon>Bacteria</taxon>
        <taxon>Pseudomonadati</taxon>
        <taxon>Pseudomonadota</taxon>
        <taxon>Alphaproteobacteria</taxon>
        <taxon>Sphingomonadales</taxon>
        <taxon>Sphingomonadaceae</taxon>
        <taxon>Novosphingobium</taxon>
    </lineage>
</organism>
<dbReference type="RefSeq" id="WP_243802701.1">
    <property type="nucleotide sequence ID" value="NZ_JALHAT010000050.1"/>
</dbReference>
<dbReference type="InterPro" id="IPR007730">
    <property type="entry name" value="SPOR-like_dom"/>
</dbReference>
<feature type="compositionally biased region" description="Low complexity" evidence="1">
    <location>
        <begin position="217"/>
        <end position="239"/>
    </location>
</feature>
<protein>
    <submittedName>
        <fullName evidence="4">SPOR domain-containing protein</fullName>
    </submittedName>
</protein>
<keyword evidence="2" id="KW-0472">Membrane</keyword>
<name>A0ABT0AHJ7_9SPHN</name>
<sequence>MTHGASDRTEDGMSAANGSGAGPGAGAGGAWTSANGLGTDPQAPGAEPDPFGPDPFGDEHDPFPMPGAAPAAGVAASFGTAAPAASESADELDLGDGEMRLPWLEGDDEDYEDERGGMGQTTILLLAALVAIALLGGGILWALAGRSDEELVADGGVIEAPEEPYKTRPENPGGEVVSGTGDTSFAVAEGQSRTPQIAEEELPEPGFDGLEEEETQAAAPQSQPKPAPAAKAEEPAAPSGVGVQVGAYTSREGAEKGWQTLKGQYAPFGEMSHRVVQGQADIGTVYRLQALPGDLKAARALCADMRGAGLACQVKN</sequence>
<dbReference type="EMBL" id="JALHAT010000050">
    <property type="protein sequence ID" value="MCJ1962625.1"/>
    <property type="molecule type" value="Genomic_DNA"/>
</dbReference>
<gene>
    <name evidence="4" type="ORF">MTR65_18215</name>
</gene>
<feature type="region of interest" description="Disordered" evidence="1">
    <location>
        <begin position="211"/>
        <end position="241"/>
    </location>
</feature>
<dbReference type="PROSITE" id="PS51724">
    <property type="entry name" value="SPOR"/>
    <property type="match status" value="1"/>
</dbReference>
<evidence type="ECO:0000256" key="2">
    <source>
        <dbReference type="SAM" id="Phobius"/>
    </source>
</evidence>
<keyword evidence="2" id="KW-0812">Transmembrane</keyword>
<proteinExistence type="predicted"/>
<evidence type="ECO:0000313" key="4">
    <source>
        <dbReference type="EMBL" id="MCJ1962625.1"/>
    </source>
</evidence>
<comment type="caution">
    <text evidence="4">The sequence shown here is derived from an EMBL/GenBank/DDBJ whole genome shotgun (WGS) entry which is preliminary data.</text>
</comment>
<evidence type="ECO:0000313" key="5">
    <source>
        <dbReference type="Proteomes" id="UP001162802"/>
    </source>
</evidence>
<feature type="region of interest" description="Disordered" evidence="1">
    <location>
        <begin position="1"/>
        <end position="71"/>
    </location>
</feature>
<keyword evidence="5" id="KW-1185">Reference proteome</keyword>
<keyword evidence="2" id="KW-1133">Transmembrane helix</keyword>
<feature type="compositionally biased region" description="Basic and acidic residues" evidence="1">
    <location>
        <begin position="1"/>
        <end position="11"/>
    </location>
</feature>
<feature type="compositionally biased region" description="Gly residues" evidence="1">
    <location>
        <begin position="19"/>
        <end position="29"/>
    </location>
</feature>
<feature type="domain" description="SPOR" evidence="3">
    <location>
        <begin position="235"/>
        <end position="316"/>
    </location>
</feature>
<dbReference type="Pfam" id="PF05036">
    <property type="entry name" value="SPOR"/>
    <property type="match status" value="1"/>
</dbReference>
<evidence type="ECO:0000259" key="3">
    <source>
        <dbReference type="PROSITE" id="PS51724"/>
    </source>
</evidence>
<dbReference type="InterPro" id="IPR036680">
    <property type="entry name" value="SPOR-like_sf"/>
</dbReference>
<dbReference type="Proteomes" id="UP001162802">
    <property type="component" value="Unassembled WGS sequence"/>
</dbReference>